<protein>
    <recommendedName>
        <fullName evidence="3">IS5/IS1182 family transposase</fullName>
    </recommendedName>
</protein>
<evidence type="ECO:0000313" key="2">
    <source>
        <dbReference type="Proteomes" id="UP000238261"/>
    </source>
</evidence>
<sequence>ENFFAKLKQYRAIATRYDKTAGNFRGAIYWIASVILLN</sequence>
<reference evidence="2" key="1">
    <citation type="submission" date="2016-08" db="EMBL/GenBank/DDBJ databases">
        <authorList>
            <person name="Merda D."/>
            <person name="Briand M."/>
            <person name="Taghouti G."/>
            <person name="Carrere S."/>
            <person name="Gouzy J."/>
            <person name="Portier P."/>
            <person name="Jacques M.-A."/>
            <person name="Fischer-Le Saux M."/>
        </authorList>
    </citation>
    <scope>NUCLEOTIDE SEQUENCE [LARGE SCALE GENOMIC DNA]</scope>
    <source>
        <strain evidence="2">CFBP1156</strain>
    </source>
</reference>
<feature type="non-terminal residue" evidence="1">
    <location>
        <position position="1"/>
    </location>
</feature>
<dbReference type="EMBL" id="MDEG01000024">
    <property type="protein sequence ID" value="PPU95652.1"/>
    <property type="molecule type" value="Genomic_DNA"/>
</dbReference>
<accession>A0A2S7ERC0</accession>
<gene>
    <name evidence="1" type="ORF">XhyaCFBP1156_17875</name>
</gene>
<organism evidence="1 2">
    <name type="scientific">Xanthomonas hyacinthi</name>
    <dbReference type="NCBI Taxonomy" id="56455"/>
    <lineage>
        <taxon>Bacteria</taxon>
        <taxon>Pseudomonadati</taxon>
        <taxon>Pseudomonadota</taxon>
        <taxon>Gammaproteobacteria</taxon>
        <taxon>Lysobacterales</taxon>
        <taxon>Lysobacteraceae</taxon>
        <taxon>Xanthomonas</taxon>
    </lineage>
</organism>
<name>A0A2S7ERC0_9XANT</name>
<keyword evidence="2" id="KW-1185">Reference proteome</keyword>
<evidence type="ECO:0000313" key="1">
    <source>
        <dbReference type="EMBL" id="PPU95652.1"/>
    </source>
</evidence>
<evidence type="ECO:0008006" key="3">
    <source>
        <dbReference type="Google" id="ProtNLM"/>
    </source>
</evidence>
<comment type="caution">
    <text evidence="1">The sequence shown here is derived from an EMBL/GenBank/DDBJ whole genome shotgun (WGS) entry which is preliminary data.</text>
</comment>
<dbReference type="Proteomes" id="UP000238261">
    <property type="component" value="Unassembled WGS sequence"/>
</dbReference>
<proteinExistence type="predicted"/>
<dbReference type="AlphaFoldDB" id="A0A2S7ERC0"/>